<sequence>MAIEVRKKDNESVGSLMRRFTRSIQQSGVLIRARKIRFKEASKTKREIRESALYRQGKKKEEIKLIKLGKFVEEPKRFGRR</sequence>
<organism evidence="1 2">
    <name type="scientific">Candidatus Azambacteria bacterium RIFCSPLOWO2_01_FULL_37_9</name>
    <dbReference type="NCBI Taxonomy" id="1797297"/>
    <lineage>
        <taxon>Bacteria</taxon>
        <taxon>Candidatus Azamiibacteriota</taxon>
    </lineage>
</organism>
<evidence type="ECO:0000313" key="1">
    <source>
        <dbReference type="EMBL" id="OGD38263.1"/>
    </source>
</evidence>
<dbReference type="EMBL" id="MEYQ01000049">
    <property type="protein sequence ID" value="OGD38263.1"/>
    <property type="molecule type" value="Genomic_DNA"/>
</dbReference>
<proteinExistence type="predicted"/>
<evidence type="ECO:0008006" key="3">
    <source>
        <dbReference type="Google" id="ProtNLM"/>
    </source>
</evidence>
<comment type="caution">
    <text evidence="1">The sequence shown here is derived from an EMBL/GenBank/DDBJ whole genome shotgun (WGS) entry which is preliminary data.</text>
</comment>
<gene>
    <name evidence="1" type="ORF">A2907_00490</name>
</gene>
<evidence type="ECO:0000313" key="2">
    <source>
        <dbReference type="Proteomes" id="UP000177947"/>
    </source>
</evidence>
<name>A0A1F5C5X1_9BACT</name>
<dbReference type="Proteomes" id="UP000177947">
    <property type="component" value="Unassembled WGS sequence"/>
</dbReference>
<reference evidence="1 2" key="1">
    <citation type="journal article" date="2016" name="Nat. Commun.">
        <title>Thousands of microbial genomes shed light on interconnected biogeochemical processes in an aquifer system.</title>
        <authorList>
            <person name="Anantharaman K."/>
            <person name="Brown C.T."/>
            <person name="Hug L.A."/>
            <person name="Sharon I."/>
            <person name="Castelle C.J."/>
            <person name="Probst A.J."/>
            <person name="Thomas B.C."/>
            <person name="Singh A."/>
            <person name="Wilkins M.J."/>
            <person name="Karaoz U."/>
            <person name="Brodie E.L."/>
            <person name="Williams K.H."/>
            <person name="Hubbard S.S."/>
            <person name="Banfield J.F."/>
        </authorList>
    </citation>
    <scope>NUCLEOTIDE SEQUENCE [LARGE SCALE GENOMIC DNA]</scope>
</reference>
<dbReference type="AlphaFoldDB" id="A0A1F5C5X1"/>
<accession>A0A1F5C5X1</accession>
<protein>
    <recommendedName>
        <fullName evidence="3">30S ribosomal protein S21</fullName>
    </recommendedName>
</protein>